<evidence type="ECO:0000313" key="2">
    <source>
        <dbReference type="Proteomes" id="UP000826195"/>
    </source>
</evidence>
<keyword evidence="2" id="KW-1185">Reference proteome</keyword>
<evidence type="ECO:0000313" key="1">
    <source>
        <dbReference type="EMBL" id="KAH0533814.1"/>
    </source>
</evidence>
<proteinExistence type="predicted"/>
<name>A0AAV7HUP5_COTGL</name>
<reference evidence="1 2" key="1">
    <citation type="journal article" date="2021" name="J. Hered.">
        <title>A chromosome-level genome assembly of the parasitoid wasp, Cotesia glomerata (Hymenoptera: Braconidae).</title>
        <authorList>
            <person name="Pinto B.J."/>
            <person name="Weis J.J."/>
            <person name="Gamble T."/>
            <person name="Ode P.J."/>
            <person name="Paul R."/>
            <person name="Zaspel J.M."/>
        </authorList>
    </citation>
    <scope>NUCLEOTIDE SEQUENCE [LARGE SCALE GENOMIC DNA]</scope>
    <source>
        <strain evidence="1">CgM1</strain>
    </source>
</reference>
<comment type="caution">
    <text evidence="1">The sequence shown here is derived from an EMBL/GenBank/DDBJ whole genome shotgun (WGS) entry which is preliminary data.</text>
</comment>
<gene>
    <name evidence="1" type="ORF">KQX54_001875</name>
</gene>
<accession>A0AAV7HUP5</accession>
<organism evidence="1 2">
    <name type="scientific">Cotesia glomerata</name>
    <name type="common">Lepidopteran parasitic wasp</name>
    <name type="synonym">Apanteles glomeratus</name>
    <dbReference type="NCBI Taxonomy" id="32391"/>
    <lineage>
        <taxon>Eukaryota</taxon>
        <taxon>Metazoa</taxon>
        <taxon>Ecdysozoa</taxon>
        <taxon>Arthropoda</taxon>
        <taxon>Hexapoda</taxon>
        <taxon>Insecta</taxon>
        <taxon>Pterygota</taxon>
        <taxon>Neoptera</taxon>
        <taxon>Endopterygota</taxon>
        <taxon>Hymenoptera</taxon>
        <taxon>Apocrita</taxon>
        <taxon>Ichneumonoidea</taxon>
        <taxon>Braconidae</taxon>
        <taxon>Microgastrinae</taxon>
        <taxon>Cotesia</taxon>
    </lineage>
</organism>
<dbReference type="Proteomes" id="UP000826195">
    <property type="component" value="Unassembled WGS sequence"/>
</dbReference>
<sequence>MPRIINENGHSYIVEKVLHGRSDVHCRLRLRDRCPARGIKIGNNPITLTKNHYHSGVLRLNQMRLRFKAALTASVRQTFLPLHVVYDEVAARFADPVVASSPFETVQRLMASSRQRFVPDVVDNYVDLINTLNNQHYFRLREYYTNYSIELSALHDDALIMGDPRLIAEFAFETFYFTTTTSVLPQLGNTRLITNIVAQYHNNVFPVATILWSNMSEDIVAEVLNQLSAGYLVPNNIRYIFTDLYLSDCLKTAFPNAKVISTYDSFCRMIHQQAINHNVDFQNVDQKHFVMKTIGITLLPEDMMIDAFDDLVNTLSVPVRAALQGFINYLTNSFINGNLLVNFYNSPNAFNNASTLAKRDLQNRVGANPTAWDFMKKYILYMHAMRTDLNRLQANPTTVLTRFPRANNFCLRIPLLRRLWRLITRREISINGFLERSVYVQDEYCDNLIFTDELLLEHQLIIVEVSNEFS</sequence>
<dbReference type="AlphaFoldDB" id="A0AAV7HUP5"/>
<dbReference type="EMBL" id="JAHXZJ010002983">
    <property type="protein sequence ID" value="KAH0533814.1"/>
    <property type="molecule type" value="Genomic_DNA"/>
</dbReference>
<protein>
    <submittedName>
        <fullName evidence="1">Uncharacterized protein</fullName>
    </submittedName>
</protein>